<feature type="compositionally biased region" description="Basic and acidic residues" evidence="1">
    <location>
        <begin position="33"/>
        <end position="49"/>
    </location>
</feature>
<accession>A0A6A6BHJ5</accession>
<dbReference type="AlphaFoldDB" id="A0A6A6BHJ5"/>
<evidence type="ECO:0000256" key="1">
    <source>
        <dbReference type="SAM" id="MobiDB-lite"/>
    </source>
</evidence>
<reference evidence="2" key="1">
    <citation type="journal article" date="2020" name="Stud. Mycol.">
        <title>101 Dothideomycetes genomes: a test case for predicting lifestyles and emergence of pathogens.</title>
        <authorList>
            <person name="Haridas S."/>
            <person name="Albert R."/>
            <person name="Binder M."/>
            <person name="Bloem J."/>
            <person name="Labutti K."/>
            <person name="Salamov A."/>
            <person name="Andreopoulos B."/>
            <person name="Baker S."/>
            <person name="Barry K."/>
            <person name="Bills G."/>
            <person name="Bluhm B."/>
            <person name="Cannon C."/>
            <person name="Castanera R."/>
            <person name="Culley D."/>
            <person name="Daum C."/>
            <person name="Ezra D."/>
            <person name="Gonzalez J."/>
            <person name="Henrissat B."/>
            <person name="Kuo A."/>
            <person name="Liang C."/>
            <person name="Lipzen A."/>
            <person name="Lutzoni F."/>
            <person name="Magnuson J."/>
            <person name="Mondo S."/>
            <person name="Nolan M."/>
            <person name="Ohm R."/>
            <person name="Pangilinan J."/>
            <person name="Park H.-J."/>
            <person name="Ramirez L."/>
            <person name="Alfaro M."/>
            <person name="Sun H."/>
            <person name="Tritt A."/>
            <person name="Yoshinaga Y."/>
            <person name="Zwiers L.-H."/>
            <person name="Turgeon B."/>
            <person name="Goodwin S."/>
            <person name="Spatafora J."/>
            <person name="Crous P."/>
            <person name="Grigoriev I."/>
        </authorList>
    </citation>
    <scope>NUCLEOTIDE SEQUENCE</scope>
    <source>
        <strain evidence="2">CBS 121167</strain>
    </source>
</reference>
<protein>
    <submittedName>
        <fullName evidence="2">Uncharacterized protein</fullName>
    </submittedName>
</protein>
<evidence type="ECO:0000313" key="3">
    <source>
        <dbReference type="Proteomes" id="UP000799438"/>
    </source>
</evidence>
<evidence type="ECO:0000313" key="2">
    <source>
        <dbReference type="EMBL" id="KAF2143619.1"/>
    </source>
</evidence>
<gene>
    <name evidence="2" type="ORF">K452DRAFT_285654</name>
</gene>
<sequence length="102" mass="11171">MTGTGNEQKAKRKESSQPHSGDSESKACLTKQRHNEAGRTKKERERERAISITQANKQTKQAGSAPDIWRTPDTPSIPSPPAQPGSRPTQNPLNQSSNQPIN</sequence>
<feature type="compositionally biased region" description="Polar residues" evidence="1">
    <location>
        <begin position="51"/>
        <end position="62"/>
    </location>
</feature>
<feature type="region of interest" description="Disordered" evidence="1">
    <location>
        <begin position="1"/>
        <end position="102"/>
    </location>
</feature>
<dbReference type="Proteomes" id="UP000799438">
    <property type="component" value="Unassembled WGS sequence"/>
</dbReference>
<feature type="compositionally biased region" description="Polar residues" evidence="1">
    <location>
        <begin position="86"/>
        <end position="102"/>
    </location>
</feature>
<feature type="compositionally biased region" description="Basic and acidic residues" evidence="1">
    <location>
        <begin position="13"/>
        <end position="25"/>
    </location>
</feature>
<dbReference type="EMBL" id="ML995481">
    <property type="protein sequence ID" value="KAF2143619.1"/>
    <property type="molecule type" value="Genomic_DNA"/>
</dbReference>
<dbReference type="OrthoDB" id="534912at2759"/>
<name>A0A6A6BHJ5_9PEZI</name>
<organism evidence="2 3">
    <name type="scientific">Aplosporella prunicola CBS 121167</name>
    <dbReference type="NCBI Taxonomy" id="1176127"/>
    <lineage>
        <taxon>Eukaryota</taxon>
        <taxon>Fungi</taxon>
        <taxon>Dikarya</taxon>
        <taxon>Ascomycota</taxon>
        <taxon>Pezizomycotina</taxon>
        <taxon>Dothideomycetes</taxon>
        <taxon>Dothideomycetes incertae sedis</taxon>
        <taxon>Botryosphaeriales</taxon>
        <taxon>Aplosporellaceae</taxon>
        <taxon>Aplosporella</taxon>
    </lineage>
</organism>
<dbReference type="GeneID" id="54297644"/>
<dbReference type="RefSeq" id="XP_033399331.1">
    <property type="nucleotide sequence ID" value="XM_033540148.1"/>
</dbReference>
<feature type="non-terminal residue" evidence="2">
    <location>
        <position position="1"/>
    </location>
</feature>
<keyword evidence="3" id="KW-1185">Reference proteome</keyword>
<proteinExistence type="predicted"/>